<reference evidence="10" key="1">
    <citation type="submission" date="2020-03" db="EMBL/GenBank/DDBJ databases">
        <title>Genome of Pelagibius litoralis DSM 21314T.</title>
        <authorList>
            <person name="Wang G."/>
        </authorList>
    </citation>
    <scope>NUCLEOTIDE SEQUENCE</scope>
    <source>
        <strain evidence="10">DSM 21314</strain>
    </source>
</reference>
<evidence type="ECO:0000256" key="4">
    <source>
        <dbReference type="ARBA" id="ARBA00022857"/>
    </source>
</evidence>
<dbReference type="PANTHER" id="PTHR43616">
    <property type="entry name" value="GLYCEROL DEHYDROGENASE"/>
    <property type="match status" value="1"/>
</dbReference>
<evidence type="ECO:0000256" key="1">
    <source>
        <dbReference type="ARBA" id="ARBA00022490"/>
    </source>
</evidence>
<evidence type="ECO:0000313" key="11">
    <source>
        <dbReference type="Proteomes" id="UP000761264"/>
    </source>
</evidence>
<dbReference type="InterPro" id="IPR032837">
    <property type="entry name" value="G1PDH"/>
</dbReference>
<dbReference type="GO" id="GO:0008654">
    <property type="term" value="P:phospholipid biosynthetic process"/>
    <property type="evidence" value="ECO:0007669"/>
    <property type="project" value="UniProtKB-KW"/>
</dbReference>
<evidence type="ECO:0000256" key="2">
    <source>
        <dbReference type="ARBA" id="ARBA00022516"/>
    </source>
</evidence>
<evidence type="ECO:0000256" key="8">
    <source>
        <dbReference type="ARBA" id="ARBA00023209"/>
    </source>
</evidence>
<dbReference type="EMBL" id="JAAQPH010000002">
    <property type="protein sequence ID" value="NIA67716.1"/>
    <property type="molecule type" value="Genomic_DNA"/>
</dbReference>
<accession>A0A967EUU5</accession>
<comment type="caution">
    <text evidence="10">The sequence shown here is derived from an EMBL/GenBank/DDBJ whole genome shotgun (WGS) entry which is preliminary data.</text>
</comment>
<evidence type="ECO:0000256" key="9">
    <source>
        <dbReference type="ARBA" id="ARBA00023264"/>
    </source>
</evidence>
<dbReference type="AlphaFoldDB" id="A0A967EUU5"/>
<keyword evidence="9" id="KW-1208">Phospholipid metabolism</keyword>
<organism evidence="10 11">
    <name type="scientific">Pelagibius litoralis</name>
    <dbReference type="NCBI Taxonomy" id="374515"/>
    <lineage>
        <taxon>Bacteria</taxon>
        <taxon>Pseudomonadati</taxon>
        <taxon>Pseudomonadota</taxon>
        <taxon>Alphaproteobacteria</taxon>
        <taxon>Rhodospirillales</taxon>
        <taxon>Rhodovibrionaceae</taxon>
        <taxon>Pelagibius</taxon>
    </lineage>
</organism>
<gene>
    <name evidence="10" type="ORF">HBA54_03855</name>
</gene>
<dbReference type="InterPro" id="IPR016205">
    <property type="entry name" value="Glycerol_DH"/>
</dbReference>
<protein>
    <submittedName>
        <fullName evidence="10">Sn-glycerol-1-phosphate dehydrogenase</fullName>
    </submittedName>
</protein>
<keyword evidence="4" id="KW-0521">NADP</keyword>
<keyword evidence="8" id="KW-0594">Phospholipid biosynthesis</keyword>
<dbReference type="Gene3D" id="1.20.1090.10">
    <property type="entry name" value="Dehydroquinate synthase-like - alpha domain"/>
    <property type="match status" value="1"/>
</dbReference>
<evidence type="ECO:0000256" key="7">
    <source>
        <dbReference type="ARBA" id="ARBA00023098"/>
    </source>
</evidence>
<proteinExistence type="predicted"/>
<keyword evidence="7" id="KW-0443">Lipid metabolism</keyword>
<dbReference type="GO" id="GO:0016614">
    <property type="term" value="F:oxidoreductase activity, acting on CH-OH group of donors"/>
    <property type="evidence" value="ECO:0007669"/>
    <property type="project" value="InterPro"/>
</dbReference>
<keyword evidence="1" id="KW-0963">Cytoplasm</keyword>
<sequence>MTVSQSQRGKSYGGVIDQLVAGEWIDPTTKAPVKLPIENIVIEASLDGHEADLIAHLHRGKSLLIVCDEITRDVLGERLYRALKPLGKVEEFIWKKPRCSDEGVAELMEATRGHEALIAVGSGTVSDSVKYATFQDGREYSVFPTSPMNAYTTPTASVSSSGMKKSITCHSARGVFFDLEILAGCPTRLIRAAFADVVCRTTAQVDWLMSHLLFDTVYTPTPYTLLAYDEEGLLDHAGELTSGSLDSLAMLTRISTIMGLGTIFTGTTHSGSMAEHMISHCIDMFAGAAHPGTSHGEQVGVTTLTLSALQNQLLGAEAPPQIRPTEIPVGRLTERYGPEFATMMAEQAGKKAIDGAMADRLNKKLSDNWAGFVAPLREAMLPFSRLQEPMAAAGCQQNAADLGLDPAFYQQIVSDGRFTRDRFTALDLADDSGLLTSFVSTHC</sequence>
<dbReference type="Pfam" id="PF13685">
    <property type="entry name" value="Fe-ADH_2"/>
    <property type="match status" value="1"/>
</dbReference>
<dbReference type="SUPFAM" id="SSF56796">
    <property type="entry name" value="Dehydroquinate synthase-like"/>
    <property type="match status" value="1"/>
</dbReference>
<dbReference type="Gene3D" id="3.40.50.1970">
    <property type="match status" value="1"/>
</dbReference>
<keyword evidence="6" id="KW-0520">NAD</keyword>
<evidence type="ECO:0000256" key="6">
    <source>
        <dbReference type="ARBA" id="ARBA00023027"/>
    </source>
</evidence>
<keyword evidence="3" id="KW-0479">Metal-binding</keyword>
<dbReference type="GO" id="GO:0046872">
    <property type="term" value="F:metal ion binding"/>
    <property type="evidence" value="ECO:0007669"/>
    <property type="project" value="UniProtKB-KW"/>
</dbReference>
<evidence type="ECO:0000256" key="5">
    <source>
        <dbReference type="ARBA" id="ARBA00023002"/>
    </source>
</evidence>
<keyword evidence="2" id="KW-0444">Lipid biosynthesis</keyword>
<dbReference type="Proteomes" id="UP000761264">
    <property type="component" value="Unassembled WGS sequence"/>
</dbReference>
<dbReference type="PANTHER" id="PTHR43616:SF5">
    <property type="entry name" value="GLYCEROL DEHYDROGENASE 1"/>
    <property type="match status" value="1"/>
</dbReference>
<dbReference type="RefSeq" id="WP_167221526.1">
    <property type="nucleotide sequence ID" value="NZ_JAAQPH010000002.1"/>
</dbReference>
<keyword evidence="5" id="KW-0560">Oxidoreductase</keyword>
<evidence type="ECO:0000313" key="10">
    <source>
        <dbReference type="EMBL" id="NIA67716.1"/>
    </source>
</evidence>
<evidence type="ECO:0000256" key="3">
    <source>
        <dbReference type="ARBA" id="ARBA00022723"/>
    </source>
</evidence>
<name>A0A967EUU5_9PROT</name>
<keyword evidence="11" id="KW-1185">Reference proteome</keyword>